<reference evidence="1 2" key="1">
    <citation type="journal article" date="2019" name="Nat. Ecol. Evol.">
        <title>Megaphylogeny resolves global patterns of mushroom evolution.</title>
        <authorList>
            <person name="Varga T."/>
            <person name="Krizsan K."/>
            <person name="Foldi C."/>
            <person name="Dima B."/>
            <person name="Sanchez-Garcia M."/>
            <person name="Sanchez-Ramirez S."/>
            <person name="Szollosi G.J."/>
            <person name="Szarkandi J.G."/>
            <person name="Papp V."/>
            <person name="Albert L."/>
            <person name="Andreopoulos W."/>
            <person name="Angelini C."/>
            <person name="Antonin V."/>
            <person name="Barry K.W."/>
            <person name="Bougher N.L."/>
            <person name="Buchanan P."/>
            <person name="Buyck B."/>
            <person name="Bense V."/>
            <person name="Catcheside P."/>
            <person name="Chovatia M."/>
            <person name="Cooper J."/>
            <person name="Damon W."/>
            <person name="Desjardin D."/>
            <person name="Finy P."/>
            <person name="Geml J."/>
            <person name="Haridas S."/>
            <person name="Hughes K."/>
            <person name="Justo A."/>
            <person name="Karasinski D."/>
            <person name="Kautmanova I."/>
            <person name="Kiss B."/>
            <person name="Kocsube S."/>
            <person name="Kotiranta H."/>
            <person name="LaButti K.M."/>
            <person name="Lechner B.E."/>
            <person name="Liimatainen K."/>
            <person name="Lipzen A."/>
            <person name="Lukacs Z."/>
            <person name="Mihaltcheva S."/>
            <person name="Morgado L.N."/>
            <person name="Niskanen T."/>
            <person name="Noordeloos M.E."/>
            <person name="Ohm R.A."/>
            <person name="Ortiz-Santana B."/>
            <person name="Ovrebo C."/>
            <person name="Racz N."/>
            <person name="Riley R."/>
            <person name="Savchenko A."/>
            <person name="Shiryaev A."/>
            <person name="Soop K."/>
            <person name="Spirin V."/>
            <person name="Szebenyi C."/>
            <person name="Tomsovsky M."/>
            <person name="Tulloss R.E."/>
            <person name="Uehling J."/>
            <person name="Grigoriev I.V."/>
            <person name="Vagvolgyi C."/>
            <person name="Papp T."/>
            <person name="Martin F.M."/>
            <person name="Miettinen O."/>
            <person name="Hibbett D.S."/>
            <person name="Nagy L.G."/>
        </authorList>
    </citation>
    <scope>NUCLEOTIDE SEQUENCE [LARGE SCALE GENOMIC DNA]</scope>
    <source>
        <strain evidence="1 2">FP101781</strain>
    </source>
</reference>
<evidence type="ECO:0000313" key="1">
    <source>
        <dbReference type="EMBL" id="TEB33878.1"/>
    </source>
</evidence>
<organism evidence="1 2">
    <name type="scientific">Coprinellus micaceus</name>
    <name type="common">Glistening ink-cap mushroom</name>
    <name type="synonym">Coprinus micaceus</name>
    <dbReference type="NCBI Taxonomy" id="71717"/>
    <lineage>
        <taxon>Eukaryota</taxon>
        <taxon>Fungi</taxon>
        <taxon>Dikarya</taxon>
        <taxon>Basidiomycota</taxon>
        <taxon>Agaricomycotina</taxon>
        <taxon>Agaricomycetes</taxon>
        <taxon>Agaricomycetidae</taxon>
        <taxon>Agaricales</taxon>
        <taxon>Agaricineae</taxon>
        <taxon>Psathyrellaceae</taxon>
        <taxon>Coprinellus</taxon>
    </lineage>
</organism>
<dbReference type="Proteomes" id="UP000298030">
    <property type="component" value="Unassembled WGS sequence"/>
</dbReference>
<name>A0A4Y7TIW8_COPMI</name>
<dbReference type="AlphaFoldDB" id="A0A4Y7TIW8"/>
<comment type="caution">
    <text evidence="1">The sequence shown here is derived from an EMBL/GenBank/DDBJ whole genome shotgun (WGS) entry which is preliminary data.</text>
</comment>
<protein>
    <submittedName>
        <fullName evidence="1">Uncharacterized protein</fullName>
    </submittedName>
</protein>
<sequence>MAVSIDVRWLQSWRRKGARPRATPAVDFNHKQRLWLGTRHPPQSLQWARSDRSFPSLAVRRPGLAPLLVTSSRSLFTSPLFRSWNSKVLCSG</sequence>
<keyword evidence="2" id="KW-1185">Reference proteome</keyword>
<gene>
    <name evidence="1" type="ORF">FA13DRAFT_1730146</name>
</gene>
<dbReference type="EMBL" id="QPFP01000011">
    <property type="protein sequence ID" value="TEB33878.1"/>
    <property type="molecule type" value="Genomic_DNA"/>
</dbReference>
<accession>A0A4Y7TIW8</accession>
<proteinExistence type="predicted"/>
<evidence type="ECO:0000313" key="2">
    <source>
        <dbReference type="Proteomes" id="UP000298030"/>
    </source>
</evidence>